<reference evidence="6 7" key="1">
    <citation type="submission" date="2024-02" db="EMBL/GenBank/DDBJ databases">
        <authorList>
            <person name="Vignale AGUSTIN F."/>
            <person name="Sosa J E."/>
            <person name="Modenutti C."/>
        </authorList>
    </citation>
    <scope>NUCLEOTIDE SEQUENCE [LARGE SCALE GENOMIC DNA]</scope>
</reference>
<feature type="non-terminal residue" evidence="6">
    <location>
        <position position="1"/>
    </location>
</feature>
<dbReference type="GO" id="GO:0009523">
    <property type="term" value="C:photosystem II"/>
    <property type="evidence" value="ECO:0007669"/>
    <property type="project" value="UniProtKB-KW"/>
</dbReference>
<dbReference type="Pfam" id="PF03912">
    <property type="entry name" value="Psb28"/>
    <property type="match status" value="1"/>
</dbReference>
<dbReference type="Proteomes" id="UP001642360">
    <property type="component" value="Unassembled WGS sequence"/>
</dbReference>
<dbReference type="EMBL" id="CAUOFW020000004">
    <property type="protein sequence ID" value="CAK9133425.1"/>
    <property type="molecule type" value="Genomic_DNA"/>
</dbReference>
<evidence type="ECO:0000256" key="4">
    <source>
        <dbReference type="ARBA" id="ARBA00023276"/>
    </source>
</evidence>
<comment type="subcellular location">
    <subcellularLocation>
        <location evidence="1">Membrane</location>
        <topology evidence="1">Peripheral membrane protein</topology>
    </subcellularLocation>
</comment>
<keyword evidence="2 5" id="KW-0602">Photosynthesis</keyword>
<organism evidence="6 7">
    <name type="scientific">Ilex paraguariensis</name>
    <name type="common">yerba mate</name>
    <dbReference type="NCBI Taxonomy" id="185542"/>
    <lineage>
        <taxon>Eukaryota</taxon>
        <taxon>Viridiplantae</taxon>
        <taxon>Streptophyta</taxon>
        <taxon>Embryophyta</taxon>
        <taxon>Tracheophyta</taxon>
        <taxon>Spermatophyta</taxon>
        <taxon>Magnoliopsida</taxon>
        <taxon>eudicotyledons</taxon>
        <taxon>Gunneridae</taxon>
        <taxon>Pentapetalae</taxon>
        <taxon>asterids</taxon>
        <taxon>campanulids</taxon>
        <taxon>Aquifoliales</taxon>
        <taxon>Aquifoliaceae</taxon>
        <taxon>Ilex</taxon>
    </lineage>
</organism>
<proteinExistence type="inferred from homology"/>
<keyword evidence="4 5" id="KW-0604">Photosystem II</keyword>
<evidence type="ECO:0000256" key="1">
    <source>
        <dbReference type="ARBA" id="ARBA00004170"/>
    </source>
</evidence>
<dbReference type="PANTHER" id="PTHR34963">
    <property type="match status" value="1"/>
</dbReference>
<protein>
    <recommendedName>
        <fullName evidence="5">Photosystem II reaction center Psb28 protein</fullName>
    </recommendedName>
</protein>
<gene>
    <name evidence="6" type="ORF">ILEXP_LOCUS336</name>
</gene>
<comment type="similarity">
    <text evidence="5">Belongs to the Psb28 family.</text>
</comment>
<keyword evidence="7" id="KW-1185">Reference proteome</keyword>
<dbReference type="PANTHER" id="PTHR34963:SF2">
    <property type="entry name" value="PHOTOSYSTEM II REACTION CENTER PSB28 PROTEIN, CHLOROPLASTIC"/>
    <property type="match status" value="1"/>
</dbReference>
<dbReference type="AlphaFoldDB" id="A0ABC8QQ19"/>
<evidence type="ECO:0000256" key="3">
    <source>
        <dbReference type="ARBA" id="ARBA00023136"/>
    </source>
</evidence>
<evidence type="ECO:0000256" key="2">
    <source>
        <dbReference type="ARBA" id="ARBA00022531"/>
    </source>
</evidence>
<comment type="caution">
    <text evidence="6">The sequence shown here is derived from an EMBL/GenBank/DDBJ whole genome shotgun (WGS) entry which is preliminary data.</text>
</comment>
<dbReference type="Gene3D" id="2.40.30.220">
    <property type="entry name" value="Photosystem II Psb28"/>
    <property type="match status" value="1"/>
</dbReference>
<name>A0ABC8QQ19_9AQUA</name>
<keyword evidence="3" id="KW-0472">Membrane</keyword>
<accession>A0ABC8QQ19</accession>
<sequence>WRYGFYMVDEERILPSVDVNAKFINGKPSGIEAKYVTRSPREHRQDNSFSLRVLLGYSNSLVQRYLTLGQVPEIHGHGSQFQK</sequence>
<dbReference type="InterPro" id="IPR005610">
    <property type="entry name" value="PSII_Psb28_class-1"/>
</dbReference>
<evidence type="ECO:0000256" key="5">
    <source>
        <dbReference type="RuleBase" id="RU003509"/>
    </source>
</evidence>
<dbReference type="InterPro" id="IPR038676">
    <property type="entry name" value="Psb28_c1_sf"/>
</dbReference>
<dbReference type="GO" id="GO:0015979">
    <property type="term" value="P:photosynthesis"/>
    <property type="evidence" value="ECO:0007669"/>
    <property type="project" value="UniProtKB-KW"/>
</dbReference>
<evidence type="ECO:0000313" key="7">
    <source>
        <dbReference type="Proteomes" id="UP001642360"/>
    </source>
</evidence>
<evidence type="ECO:0000313" key="6">
    <source>
        <dbReference type="EMBL" id="CAK9133425.1"/>
    </source>
</evidence>